<proteinExistence type="predicted"/>
<dbReference type="Proteomes" id="UP000838878">
    <property type="component" value="Chromosome 6"/>
</dbReference>
<accession>A0A8J9VSW0</accession>
<dbReference type="OrthoDB" id="7489883at2759"/>
<dbReference type="AlphaFoldDB" id="A0A8J9VSW0"/>
<sequence>MVHSGNKDDFGHTMCHVKEHVPVALEAATRPERGKGASGVDTVPGTVATPALLTQTSPATIHNCRRNRRKLVRMLDLQRVRRRSEIRSHAVSQKDTNLLASWVLVRGRGGGRGRAIGPPGHASDDVAAAAHTAPPLRFTPHEARSHIKHFHTTYS</sequence>
<feature type="non-terminal residue" evidence="1">
    <location>
        <position position="155"/>
    </location>
</feature>
<evidence type="ECO:0000313" key="2">
    <source>
        <dbReference type="Proteomes" id="UP000838878"/>
    </source>
</evidence>
<reference evidence="1" key="1">
    <citation type="submission" date="2021-12" db="EMBL/GenBank/DDBJ databases">
        <authorList>
            <person name="Martin H S."/>
        </authorList>
    </citation>
    <scope>NUCLEOTIDE SEQUENCE</scope>
</reference>
<evidence type="ECO:0000313" key="1">
    <source>
        <dbReference type="EMBL" id="CAH0726580.1"/>
    </source>
</evidence>
<gene>
    <name evidence="1" type="ORF">BINO364_LOCUS12025</name>
</gene>
<dbReference type="EMBL" id="OV170226">
    <property type="protein sequence ID" value="CAH0726580.1"/>
    <property type="molecule type" value="Genomic_DNA"/>
</dbReference>
<keyword evidence="2" id="KW-1185">Reference proteome</keyword>
<name>A0A8J9VSW0_9NEOP</name>
<protein>
    <submittedName>
        <fullName evidence="1">Uncharacterized protein</fullName>
    </submittedName>
</protein>
<organism evidence="1 2">
    <name type="scientific">Brenthis ino</name>
    <name type="common">lesser marbled fritillary</name>
    <dbReference type="NCBI Taxonomy" id="405034"/>
    <lineage>
        <taxon>Eukaryota</taxon>
        <taxon>Metazoa</taxon>
        <taxon>Ecdysozoa</taxon>
        <taxon>Arthropoda</taxon>
        <taxon>Hexapoda</taxon>
        <taxon>Insecta</taxon>
        <taxon>Pterygota</taxon>
        <taxon>Neoptera</taxon>
        <taxon>Endopterygota</taxon>
        <taxon>Lepidoptera</taxon>
        <taxon>Glossata</taxon>
        <taxon>Ditrysia</taxon>
        <taxon>Papilionoidea</taxon>
        <taxon>Nymphalidae</taxon>
        <taxon>Heliconiinae</taxon>
        <taxon>Argynnini</taxon>
        <taxon>Brenthis</taxon>
    </lineage>
</organism>